<dbReference type="GO" id="GO:0004315">
    <property type="term" value="F:3-oxoacyl-[acyl-carrier-protein] synthase activity"/>
    <property type="evidence" value="ECO:0007669"/>
    <property type="project" value="InterPro"/>
</dbReference>
<proteinExistence type="predicted"/>
<dbReference type="CDD" id="cd00830">
    <property type="entry name" value="KAS_III"/>
    <property type="match status" value="1"/>
</dbReference>
<dbReference type="InterPro" id="IPR013751">
    <property type="entry name" value="ACP_syn_III_N"/>
</dbReference>
<dbReference type="Gene3D" id="3.40.47.10">
    <property type="match status" value="1"/>
</dbReference>
<evidence type="ECO:0000313" key="5">
    <source>
        <dbReference type="EMBL" id="RED60687.1"/>
    </source>
</evidence>
<feature type="domain" description="Beta-ketoacyl-[acyl-carrier-protein] synthase III N-terminal" evidence="4">
    <location>
        <begin position="111"/>
        <end position="189"/>
    </location>
</feature>
<dbReference type="PANTHER" id="PTHR34069:SF2">
    <property type="entry name" value="BETA-KETOACYL-[ACYL-CARRIER-PROTEIN] SYNTHASE III"/>
    <property type="match status" value="1"/>
</dbReference>
<dbReference type="InterPro" id="IPR016039">
    <property type="entry name" value="Thiolase-like"/>
</dbReference>
<evidence type="ECO:0000256" key="1">
    <source>
        <dbReference type="ARBA" id="ARBA00022679"/>
    </source>
</evidence>
<feature type="domain" description="Beta-ketoacyl-[acyl-carrier-protein] synthase III C-terminal" evidence="3">
    <location>
        <begin position="244"/>
        <end position="332"/>
    </location>
</feature>
<dbReference type="NCBIfam" id="NF005541">
    <property type="entry name" value="PRK07204.1"/>
    <property type="match status" value="1"/>
</dbReference>
<dbReference type="EMBL" id="QRDZ01000029">
    <property type="protein sequence ID" value="RED60687.1"/>
    <property type="molecule type" value="Genomic_DNA"/>
</dbReference>
<dbReference type="GO" id="GO:0006633">
    <property type="term" value="P:fatty acid biosynthetic process"/>
    <property type="evidence" value="ECO:0007669"/>
    <property type="project" value="InterPro"/>
</dbReference>
<dbReference type="AlphaFoldDB" id="A0A3D9IGC0"/>
<organism evidence="5 6">
    <name type="scientific">Cohnella phaseoli</name>
    <dbReference type="NCBI Taxonomy" id="456490"/>
    <lineage>
        <taxon>Bacteria</taxon>
        <taxon>Bacillati</taxon>
        <taxon>Bacillota</taxon>
        <taxon>Bacilli</taxon>
        <taxon>Bacillales</taxon>
        <taxon>Paenibacillaceae</taxon>
        <taxon>Cohnella</taxon>
    </lineage>
</organism>
<dbReference type="Pfam" id="PF08545">
    <property type="entry name" value="ACP_syn_III"/>
    <property type="match status" value="1"/>
</dbReference>
<dbReference type="RefSeq" id="WP_116064121.1">
    <property type="nucleotide sequence ID" value="NZ_QRDZ01000029.1"/>
</dbReference>
<gene>
    <name evidence="5" type="ORF">DFP98_129100</name>
</gene>
<evidence type="ECO:0000256" key="2">
    <source>
        <dbReference type="ARBA" id="ARBA00023315"/>
    </source>
</evidence>
<dbReference type="PANTHER" id="PTHR34069">
    <property type="entry name" value="3-OXOACYL-[ACYL-CARRIER-PROTEIN] SYNTHASE 3"/>
    <property type="match status" value="1"/>
</dbReference>
<dbReference type="GO" id="GO:0044550">
    <property type="term" value="P:secondary metabolite biosynthetic process"/>
    <property type="evidence" value="ECO:0007669"/>
    <property type="project" value="TreeGrafter"/>
</dbReference>
<keyword evidence="6" id="KW-1185">Reference proteome</keyword>
<dbReference type="Proteomes" id="UP000256977">
    <property type="component" value="Unassembled WGS sequence"/>
</dbReference>
<name>A0A3D9IGC0_9BACL</name>
<protein>
    <submittedName>
        <fullName evidence="5">3-oxoacyl-[acyl-carrier-protein] synthase-3</fullName>
    </submittedName>
</protein>
<dbReference type="OrthoDB" id="9815506at2"/>
<dbReference type="SUPFAM" id="SSF53901">
    <property type="entry name" value="Thiolase-like"/>
    <property type="match status" value="1"/>
</dbReference>
<comment type="caution">
    <text evidence="5">The sequence shown here is derived from an EMBL/GenBank/DDBJ whole genome shotgun (WGS) entry which is preliminary data.</text>
</comment>
<evidence type="ECO:0000259" key="3">
    <source>
        <dbReference type="Pfam" id="PF08541"/>
    </source>
</evidence>
<reference evidence="5 6" key="1">
    <citation type="submission" date="2018-07" db="EMBL/GenBank/DDBJ databases">
        <title>Genomic Encyclopedia of Type Strains, Phase III (KMG-III): the genomes of soil and plant-associated and newly described type strains.</title>
        <authorList>
            <person name="Whitman W."/>
        </authorList>
    </citation>
    <scope>NUCLEOTIDE SEQUENCE [LARGE SCALE GENOMIC DNA]</scope>
    <source>
        <strain evidence="5 6">CECT 7287</strain>
    </source>
</reference>
<evidence type="ECO:0000313" key="6">
    <source>
        <dbReference type="Proteomes" id="UP000256977"/>
    </source>
</evidence>
<evidence type="ECO:0000259" key="4">
    <source>
        <dbReference type="Pfam" id="PF08545"/>
    </source>
</evidence>
<dbReference type="Pfam" id="PF08541">
    <property type="entry name" value="ACP_syn_III_C"/>
    <property type="match status" value="1"/>
</dbReference>
<keyword evidence="1" id="KW-0808">Transferase</keyword>
<keyword evidence="2" id="KW-0012">Acyltransferase</keyword>
<accession>A0A3D9IGC0</accession>
<dbReference type="InterPro" id="IPR013747">
    <property type="entry name" value="ACP_syn_III_C"/>
</dbReference>
<sequence>MNIRKVKIYGTGKYLPGRPITDLEMDDRLGVSRGWTRRVTDIVARHYAGEDDTASAMGAKAALAALEAANLKFSDMDCLVGASGTKEQALPCSAVFIQQALGMEQSGVPAFDIDSTCLSFLAALDAMSCMIAAGRYRYVLIVTSEIASVGLDWRHKESAALFGDGAAAVVIGPAEDGEPSAIVGASMRTYSAGAAFSEIRAGGTKRHPNGYRPAGADDYLFQMDGPAIYRMASRLLPDFTEELLRASHTSMTDFSAVIPHQGSAMAVRLMRKKLGIAERQLVYITPNHGNTIAASLPMGLHEAIRTGRIARGDRVLLIGTAAGLTLGGLILDY</sequence>